<name>A0AA39TVV2_9PEZI</name>
<dbReference type="PANTHER" id="PTHR34987">
    <property type="entry name" value="C, PUTATIVE (AFU_ORTHOLOGUE AFUA_3G02880)-RELATED"/>
    <property type="match status" value="1"/>
</dbReference>
<dbReference type="Proteomes" id="UP001175001">
    <property type="component" value="Unassembled WGS sequence"/>
</dbReference>
<dbReference type="InterPro" id="IPR012341">
    <property type="entry name" value="6hp_glycosidase-like_sf"/>
</dbReference>
<evidence type="ECO:0000313" key="2">
    <source>
        <dbReference type="EMBL" id="KAK0609818.1"/>
    </source>
</evidence>
<feature type="domain" description="Alpha-L-rhamnosidase six-hairpin glycosidase" evidence="1">
    <location>
        <begin position="265"/>
        <end position="503"/>
    </location>
</feature>
<dbReference type="GO" id="GO:0005975">
    <property type="term" value="P:carbohydrate metabolic process"/>
    <property type="evidence" value="ECO:0007669"/>
    <property type="project" value="InterPro"/>
</dbReference>
<dbReference type="InterPro" id="IPR035396">
    <property type="entry name" value="Bac_rhamnosid6H"/>
</dbReference>
<dbReference type="Pfam" id="PF17389">
    <property type="entry name" value="Bac_rhamnosid6H"/>
    <property type="match status" value="1"/>
</dbReference>
<dbReference type="AlphaFoldDB" id="A0AA39TVV2"/>
<gene>
    <name evidence="2" type="ORF">DIS24_g12232</name>
</gene>
<dbReference type="Gene3D" id="1.50.10.10">
    <property type="match status" value="1"/>
</dbReference>
<organism evidence="2 3">
    <name type="scientific">Lasiodiplodia hormozganensis</name>
    <dbReference type="NCBI Taxonomy" id="869390"/>
    <lineage>
        <taxon>Eukaryota</taxon>
        <taxon>Fungi</taxon>
        <taxon>Dikarya</taxon>
        <taxon>Ascomycota</taxon>
        <taxon>Pezizomycotina</taxon>
        <taxon>Dothideomycetes</taxon>
        <taxon>Dothideomycetes incertae sedis</taxon>
        <taxon>Botryosphaeriales</taxon>
        <taxon>Botryosphaeriaceae</taxon>
        <taxon>Lasiodiplodia</taxon>
    </lineage>
</organism>
<accession>A0AA39TVV2</accession>
<dbReference type="InterPro" id="IPR008928">
    <property type="entry name" value="6-hairpin_glycosidase_sf"/>
</dbReference>
<protein>
    <recommendedName>
        <fullName evidence="1">Alpha-L-rhamnosidase six-hairpin glycosidase domain-containing protein</fullName>
    </recommendedName>
</protein>
<dbReference type="PANTHER" id="PTHR34987:SF4">
    <property type="entry name" value="ALPHA-L-RHAMNOSIDASE C-TERMINAL DOMAIN-CONTAINING PROTEIN"/>
    <property type="match status" value="1"/>
</dbReference>
<dbReference type="SUPFAM" id="SSF48208">
    <property type="entry name" value="Six-hairpin glycosidases"/>
    <property type="match status" value="1"/>
</dbReference>
<sequence>MDTYRVNRYNITEDKVYTNRLIQGGQRYQKLNLSTAGELVLGKVGIKIQGSMLPVEDLPGKFECSDETLNRIWQTGARTIQRTEIEGGTTPEFYQISSEGMLCESQAPQPYSSVQASALTSYDLTFRVKPLKGGFGYTVLSDTLGNGIYIMVDVENQSIAAYAGSTELNGSPLAEATLDPDSIVFDTWNTIHTQVNLTEISVSINDTTAFNLSQTSSFYGSFGLGASFQHKALYQNVTLSTGGSDFFHSSLTNKEDLEYFLAGTNPLSVSVDGARRDRIAYAGDLDITIRSTLASTYGTSYLNGSFELLGSNQLTPGFFVPTTKIQQHPRTSLIDANVTGLIGYSFNLVSAMGDFYTHTGSTAFARRWAPAITRMLDWAHSQSSTGLFDLTDPSLGGDWNYYDPPQSGAVAKFNAAYAYALQAAIPLLSAAAAASTSTANATVDVYATRLAALRAAMNTHLWSANLSAYALSTTAAGRTAFAQDANALALLAGVPASTNQSAALLASMRAALFLPSSAGGGVLAFSPAASSALGFARLSSPYASGYHLRAALAAGDADSAAALLDAVFAPMADPANANYTGCFWETLTLTADGGGGRPGLGDATSLCHAWGAAATGELTRWVLGVAPVEPG</sequence>
<reference evidence="2" key="1">
    <citation type="submission" date="2023-06" db="EMBL/GenBank/DDBJ databases">
        <title>Multi-omics analyses reveal the molecular pathogenesis toolkit of Lasiodiplodia hormozganensis, a cross-kingdom pathogen.</title>
        <authorList>
            <person name="Felix C."/>
            <person name="Meneses R."/>
            <person name="Goncalves M.F.M."/>
            <person name="Tilleman L."/>
            <person name="Duarte A.S."/>
            <person name="Jorrin-Novo J.V."/>
            <person name="Van De Peer Y."/>
            <person name="Deforce D."/>
            <person name="Van Nieuwerburgh F."/>
            <person name="Esteves A.C."/>
            <person name="Alves A."/>
        </authorList>
    </citation>
    <scope>NUCLEOTIDE SEQUENCE</scope>
    <source>
        <strain evidence="2">CBS 339.90</strain>
    </source>
</reference>
<evidence type="ECO:0000259" key="1">
    <source>
        <dbReference type="Pfam" id="PF17389"/>
    </source>
</evidence>
<dbReference type="GO" id="GO:0003824">
    <property type="term" value="F:catalytic activity"/>
    <property type="evidence" value="ECO:0007669"/>
    <property type="project" value="UniProtKB-ARBA"/>
</dbReference>
<evidence type="ECO:0000313" key="3">
    <source>
        <dbReference type="Proteomes" id="UP001175001"/>
    </source>
</evidence>
<dbReference type="EMBL" id="JAUJDW010000238">
    <property type="protein sequence ID" value="KAK0609818.1"/>
    <property type="molecule type" value="Genomic_DNA"/>
</dbReference>
<keyword evidence="3" id="KW-1185">Reference proteome</keyword>
<dbReference type="Gene3D" id="2.60.120.560">
    <property type="entry name" value="Exo-inulinase, domain 1"/>
    <property type="match status" value="1"/>
</dbReference>
<proteinExistence type="predicted"/>
<comment type="caution">
    <text evidence="2">The sequence shown here is derived from an EMBL/GenBank/DDBJ whole genome shotgun (WGS) entry which is preliminary data.</text>
</comment>
<feature type="non-terminal residue" evidence="2">
    <location>
        <position position="631"/>
    </location>
</feature>